<dbReference type="Gene3D" id="3.60.10.10">
    <property type="entry name" value="Endonuclease/exonuclease/phosphatase"/>
    <property type="match status" value="1"/>
</dbReference>
<organism evidence="1 2">
    <name type="scientific">Hibiscus trionum</name>
    <name type="common">Flower of an hour</name>
    <dbReference type="NCBI Taxonomy" id="183268"/>
    <lineage>
        <taxon>Eukaryota</taxon>
        <taxon>Viridiplantae</taxon>
        <taxon>Streptophyta</taxon>
        <taxon>Embryophyta</taxon>
        <taxon>Tracheophyta</taxon>
        <taxon>Spermatophyta</taxon>
        <taxon>Magnoliopsida</taxon>
        <taxon>eudicotyledons</taxon>
        <taxon>Gunneridae</taxon>
        <taxon>Pentapetalae</taxon>
        <taxon>rosids</taxon>
        <taxon>malvids</taxon>
        <taxon>Malvales</taxon>
        <taxon>Malvaceae</taxon>
        <taxon>Malvoideae</taxon>
        <taxon>Hibiscus</taxon>
    </lineage>
</organism>
<proteinExistence type="predicted"/>
<gene>
    <name evidence="1" type="ORF">HRI_002332000</name>
</gene>
<sequence length="80" mass="9187">MRVLSWNIRGLGSLSKKKVVKSLLRQHNCDMMFLQKSKLEVVNDSVIHAVWHSNNYEFLFSLSQGRPGGILVIWEGSRLC</sequence>
<keyword evidence="2" id="KW-1185">Reference proteome</keyword>
<accession>A0A9W7M214</accession>
<evidence type="ECO:0000313" key="1">
    <source>
        <dbReference type="EMBL" id="GMI86627.1"/>
    </source>
</evidence>
<dbReference type="SUPFAM" id="SSF56219">
    <property type="entry name" value="DNase I-like"/>
    <property type="match status" value="1"/>
</dbReference>
<evidence type="ECO:0008006" key="3">
    <source>
        <dbReference type="Google" id="ProtNLM"/>
    </source>
</evidence>
<name>A0A9W7M214_HIBTR</name>
<comment type="caution">
    <text evidence="1">The sequence shown here is derived from an EMBL/GenBank/DDBJ whole genome shotgun (WGS) entry which is preliminary data.</text>
</comment>
<reference evidence="1" key="1">
    <citation type="submission" date="2023-05" db="EMBL/GenBank/DDBJ databases">
        <title>Genome and transcriptome analyses reveal genes involved in the formation of fine ridges on petal epidermal cells in Hibiscus trionum.</title>
        <authorList>
            <person name="Koshimizu S."/>
            <person name="Masuda S."/>
            <person name="Ishii T."/>
            <person name="Shirasu K."/>
            <person name="Hoshino A."/>
            <person name="Arita M."/>
        </authorList>
    </citation>
    <scope>NUCLEOTIDE SEQUENCE</scope>
    <source>
        <strain evidence="1">Hamamatsu line</strain>
    </source>
</reference>
<evidence type="ECO:0000313" key="2">
    <source>
        <dbReference type="Proteomes" id="UP001165190"/>
    </source>
</evidence>
<protein>
    <recommendedName>
        <fullName evidence="3">Endonuclease/exonuclease/phosphatase domain-containing protein</fullName>
    </recommendedName>
</protein>
<dbReference type="Proteomes" id="UP001165190">
    <property type="component" value="Unassembled WGS sequence"/>
</dbReference>
<dbReference type="AlphaFoldDB" id="A0A9W7M214"/>
<dbReference type="InterPro" id="IPR036691">
    <property type="entry name" value="Endo/exonu/phosph_ase_sf"/>
</dbReference>
<dbReference type="EMBL" id="BSYR01000021">
    <property type="protein sequence ID" value="GMI86627.1"/>
    <property type="molecule type" value="Genomic_DNA"/>
</dbReference>